<proteinExistence type="predicted"/>
<dbReference type="STRING" id="29845.A0A1V6RZG4"/>
<protein>
    <recommendedName>
        <fullName evidence="9">Amino acid permease/ SLC12A domain-containing protein</fullName>
    </recommendedName>
</protein>
<keyword evidence="5 6" id="KW-0472">Membrane</keyword>
<feature type="transmembrane region" description="Helical" evidence="6">
    <location>
        <begin position="288"/>
        <end position="311"/>
    </location>
</feature>
<comment type="caution">
    <text evidence="7">The sequence shown here is derived from an EMBL/GenBank/DDBJ whole genome shotgun (WGS) entry which is preliminary data.</text>
</comment>
<evidence type="ECO:0000256" key="4">
    <source>
        <dbReference type="ARBA" id="ARBA00022989"/>
    </source>
</evidence>
<feature type="transmembrane region" description="Helical" evidence="6">
    <location>
        <begin position="53"/>
        <end position="75"/>
    </location>
</feature>
<feature type="transmembrane region" description="Helical" evidence="6">
    <location>
        <begin position="411"/>
        <end position="436"/>
    </location>
</feature>
<dbReference type="GO" id="GO:0022857">
    <property type="term" value="F:transmembrane transporter activity"/>
    <property type="evidence" value="ECO:0007669"/>
    <property type="project" value="InterPro"/>
</dbReference>
<dbReference type="InterPro" id="IPR002293">
    <property type="entry name" value="AA/rel_permease1"/>
</dbReference>
<evidence type="ECO:0000256" key="1">
    <source>
        <dbReference type="ARBA" id="ARBA00004141"/>
    </source>
</evidence>
<comment type="subcellular location">
    <subcellularLocation>
        <location evidence="1">Membrane</location>
        <topology evidence="1">Multi-pass membrane protein</topology>
    </subcellularLocation>
</comment>
<dbReference type="PANTHER" id="PTHR45649">
    <property type="entry name" value="AMINO-ACID PERMEASE BAT1"/>
    <property type="match status" value="1"/>
</dbReference>
<name>A0A1V6RZG4_9EURO</name>
<accession>A0A1V6RZG4</accession>
<dbReference type="Gene3D" id="1.20.1740.10">
    <property type="entry name" value="Amino acid/polyamine transporter I"/>
    <property type="match status" value="1"/>
</dbReference>
<gene>
    <name evidence="7" type="ORF">PENVUL_c015G09234</name>
</gene>
<dbReference type="Pfam" id="PF13520">
    <property type="entry name" value="AA_permease_2"/>
    <property type="match status" value="1"/>
</dbReference>
<feature type="transmembrane region" description="Helical" evidence="6">
    <location>
        <begin position="81"/>
        <end position="101"/>
    </location>
</feature>
<reference evidence="8" key="1">
    <citation type="journal article" date="2017" name="Nat. Microbiol.">
        <title>Global analysis of biosynthetic gene clusters reveals vast potential of secondary metabolite production in Penicillium species.</title>
        <authorList>
            <person name="Nielsen J.C."/>
            <person name="Grijseels S."/>
            <person name="Prigent S."/>
            <person name="Ji B."/>
            <person name="Dainat J."/>
            <person name="Nielsen K.F."/>
            <person name="Frisvad J.C."/>
            <person name="Workman M."/>
            <person name="Nielsen J."/>
        </authorList>
    </citation>
    <scope>NUCLEOTIDE SEQUENCE [LARGE SCALE GENOMIC DNA]</scope>
    <source>
        <strain evidence="8">IBT 29486</strain>
    </source>
</reference>
<keyword evidence="4 6" id="KW-1133">Transmembrane helix</keyword>
<keyword evidence="3 6" id="KW-0812">Transmembrane</keyword>
<feature type="transmembrane region" description="Helical" evidence="6">
    <location>
        <begin position="323"/>
        <end position="351"/>
    </location>
</feature>
<dbReference type="OrthoDB" id="3900342at2759"/>
<organism evidence="7 8">
    <name type="scientific">Penicillium vulpinum</name>
    <dbReference type="NCBI Taxonomy" id="29845"/>
    <lineage>
        <taxon>Eukaryota</taxon>
        <taxon>Fungi</taxon>
        <taxon>Dikarya</taxon>
        <taxon>Ascomycota</taxon>
        <taxon>Pezizomycotina</taxon>
        <taxon>Eurotiomycetes</taxon>
        <taxon>Eurotiomycetidae</taxon>
        <taxon>Eurotiales</taxon>
        <taxon>Aspergillaceae</taxon>
        <taxon>Penicillium</taxon>
    </lineage>
</organism>
<feature type="transmembrane region" description="Helical" evidence="6">
    <location>
        <begin position="176"/>
        <end position="198"/>
    </location>
</feature>
<feature type="transmembrane region" description="Helical" evidence="6">
    <location>
        <begin position="457"/>
        <end position="478"/>
    </location>
</feature>
<evidence type="ECO:0000256" key="2">
    <source>
        <dbReference type="ARBA" id="ARBA00022448"/>
    </source>
</evidence>
<keyword evidence="2" id="KW-0813">Transport</keyword>
<sequence length="521" mass="56622">MEKNTEKNMAQQDLRIGSCENLEKHGLGTYQDEQLYQLGYTPQLRRTRKLSSMLFMSLSIASIPYGVGSALINAVYGGGQLSLFIGLLVVLALDTCVALSLSELASRYPTSSGIYHWSFRLLKTSGSRKLVSFVTGWIWLIGNWTISLSVNFGIASLIVATVSIFYPAWTASSWQLLLIFYAICLVVFMICFFADHLLPLIDTLSAAFSVVTCITLAITLLVLAKTGRHDAYTGFVGYDPSYSGWEENFTFFIGLLPPAYAFSALGMVTSMAEECTDPEVQIPTAISLVPVVAGAAALVFTVPICFTLPPLADIIDAPYGQALPYIIHVVTGSPAASIVLMILVLFVALFCSISITTTAGRCTWAFSRDNAIPFSHLWSSTVRGSPLAALCLVTTVEMLLGLTYLGSSSAFTAFASVGVIALAVAYAIPIAISFFVDHRVEISQSRWKLNPLIGKAANVLALLWIAFQVILFSMPVTLPVTSETMTYASVVFVGCVALSMAWYMFHGRRYFKGPLEEAEHS</sequence>
<dbReference type="EMBL" id="MDYP01000015">
    <property type="protein sequence ID" value="OQE07008.1"/>
    <property type="molecule type" value="Genomic_DNA"/>
</dbReference>
<evidence type="ECO:0008006" key="9">
    <source>
        <dbReference type="Google" id="ProtNLM"/>
    </source>
</evidence>
<dbReference type="AlphaFoldDB" id="A0A1V6RZG4"/>
<evidence type="ECO:0000256" key="6">
    <source>
        <dbReference type="SAM" id="Phobius"/>
    </source>
</evidence>
<feature type="transmembrane region" description="Helical" evidence="6">
    <location>
        <begin position="484"/>
        <end position="505"/>
    </location>
</feature>
<evidence type="ECO:0000313" key="7">
    <source>
        <dbReference type="EMBL" id="OQE07008.1"/>
    </source>
</evidence>
<dbReference type="Proteomes" id="UP000191518">
    <property type="component" value="Unassembled WGS sequence"/>
</dbReference>
<evidence type="ECO:0000313" key="8">
    <source>
        <dbReference type="Proteomes" id="UP000191518"/>
    </source>
</evidence>
<feature type="transmembrane region" description="Helical" evidence="6">
    <location>
        <begin position="204"/>
        <end position="224"/>
    </location>
</feature>
<dbReference type="PANTHER" id="PTHR45649:SF28">
    <property type="entry name" value="TRANSPORTER, PUTATIVE (EUROFUNG)-RELATED"/>
    <property type="match status" value="1"/>
</dbReference>
<keyword evidence="8" id="KW-1185">Reference proteome</keyword>
<dbReference type="GO" id="GO:0016020">
    <property type="term" value="C:membrane"/>
    <property type="evidence" value="ECO:0007669"/>
    <property type="project" value="UniProtKB-SubCell"/>
</dbReference>
<evidence type="ECO:0000256" key="5">
    <source>
        <dbReference type="ARBA" id="ARBA00023136"/>
    </source>
</evidence>
<feature type="transmembrane region" description="Helical" evidence="6">
    <location>
        <begin position="387"/>
        <end position="405"/>
    </location>
</feature>
<evidence type="ECO:0000256" key="3">
    <source>
        <dbReference type="ARBA" id="ARBA00022692"/>
    </source>
</evidence>
<dbReference type="PIRSF" id="PIRSF006060">
    <property type="entry name" value="AA_transporter"/>
    <property type="match status" value="1"/>
</dbReference>